<organism evidence="3 4">
    <name type="scientific">Micromonospora lupini str. Lupac 08</name>
    <dbReference type="NCBI Taxonomy" id="1150864"/>
    <lineage>
        <taxon>Bacteria</taxon>
        <taxon>Bacillati</taxon>
        <taxon>Actinomycetota</taxon>
        <taxon>Actinomycetes</taxon>
        <taxon>Micromonosporales</taxon>
        <taxon>Micromonosporaceae</taxon>
        <taxon>Micromonospora</taxon>
    </lineage>
</organism>
<dbReference type="EMBL" id="CAIE01000035">
    <property type="protein sequence ID" value="CCH19539.1"/>
    <property type="molecule type" value="Genomic_DNA"/>
</dbReference>
<dbReference type="Proteomes" id="UP000003448">
    <property type="component" value="Unassembled WGS sequence"/>
</dbReference>
<sequence length="168" mass="17877">MTDRVETATQPPQVTPTRSARRHRGGFWGPAVPERPFSVARYAEPTNSSAAFSADRLVVAPAGYVDMDTAPLLGAALNNALDSHPDVCCDLAAVDFFSAAGVHVLLLAGDRAKRGGSRFSIRGAAGITRRVLRITQVEHLFATLDGPAEAPDRPAAQAGLSDIFRRIE</sequence>
<gene>
    <name evidence="3" type="ORF">MILUP08_44414</name>
</gene>
<protein>
    <submittedName>
        <fullName evidence="3">Putative anti-sigma factor antagonist</fullName>
    </submittedName>
</protein>
<keyword evidence="4" id="KW-1185">Reference proteome</keyword>
<dbReference type="Gene3D" id="3.30.750.24">
    <property type="entry name" value="STAS domain"/>
    <property type="match status" value="1"/>
</dbReference>
<feature type="region of interest" description="Disordered" evidence="1">
    <location>
        <begin position="1"/>
        <end position="26"/>
    </location>
</feature>
<dbReference type="Pfam" id="PF13466">
    <property type="entry name" value="STAS_2"/>
    <property type="match status" value="1"/>
</dbReference>
<evidence type="ECO:0000256" key="1">
    <source>
        <dbReference type="SAM" id="MobiDB-lite"/>
    </source>
</evidence>
<reference evidence="4" key="1">
    <citation type="journal article" date="2012" name="J. Bacteriol.">
        <title>Genome Sequence of Micromonospora lupini Lupac 08, Isolated from Root Nodules of Lupinus angustifolius.</title>
        <authorList>
            <person name="Alonso-Vega P."/>
            <person name="Normand P."/>
            <person name="Bacigalupe R."/>
            <person name="Pujic P."/>
            <person name="Lajus A."/>
            <person name="Vallenet D."/>
            <person name="Carro L."/>
            <person name="Coll P."/>
            <person name="Trujillo M.E."/>
        </authorList>
    </citation>
    <scope>NUCLEOTIDE SEQUENCE [LARGE SCALE GENOMIC DNA]</scope>
    <source>
        <strain evidence="4">Lupac 08</strain>
    </source>
</reference>
<feature type="compositionally biased region" description="Polar residues" evidence="1">
    <location>
        <begin position="7"/>
        <end position="18"/>
    </location>
</feature>
<comment type="caution">
    <text evidence="3">The sequence shown here is derived from an EMBL/GenBank/DDBJ whole genome shotgun (WGS) entry which is preliminary data.</text>
</comment>
<dbReference type="SUPFAM" id="SSF52091">
    <property type="entry name" value="SpoIIaa-like"/>
    <property type="match status" value="1"/>
</dbReference>
<dbReference type="PROSITE" id="PS50801">
    <property type="entry name" value="STAS"/>
    <property type="match status" value="1"/>
</dbReference>
<dbReference type="STRING" id="1150864.MILUP08_44414"/>
<evidence type="ECO:0000313" key="3">
    <source>
        <dbReference type="EMBL" id="CCH19539.1"/>
    </source>
</evidence>
<feature type="domain" description="STAS" evidence="2">
    <location>
        <begin position="46"/>
        <end position="168"/>
    </location>
</feature>
<accession>I0L6U2</accession>
<dbReference type="InterPro" id="IPR058548">
    <property type="entry name" value="MlaB-like_STAS"/>
</dbReference>
<dbReference type="InterPro" id="IPR036513">
    <property type="entry name" value="STAS_dom_sf"/>
</dbReference>
<evidence type="ECO:0000259" key="2">
    <source>
        <dbReference type="PROSITE" id="PS50801"/>
    </source>
</evidence>
<dbReference type="InterPro" id="IPR002645">
    <property type="entry name" value="STAS_dom"/>
</dbReference>
<dbReference type="RefSeq" id="WP_007461683.1">
    <property type="nucleotide sequence ID" value="NZ_HF570108.1"/>
</dbReference>
<dbReference type="CDD" id="cd07043">
    <property type="entry name" value="STAS_anti-anti-sigma_factors"/>
    <property type="match status" value="1"/>
</dbReference>
<evidence type="ECO:0000313" key="4">
    <source>
        <dbReference type="Proteomes" id="UP000003448"/>
    </source>
</evidence>
<name>I0L6U2_9ACTN</name>
<dbReference type="AlphaFoldDB" id="I0L6U2"/>
<proteinExistence type="predicted"/>